<feature type="compositionally biased region" description="Polar residues" evidence="1">
    <location>
        <begin position="1189"/>
        <end position="1205"/>
    </location>
</feature>
<evidence type="ECO:0000313" key="3">
    <source>
        <dbReference type="EMBL" id="KHA72721.1"/>
    </source>
</evidence>
<gene>
    <name evidence="3" type="ORF">NZ35_14055</name>
</gene>
<organism evidence="3 4">
    <name type="scientific">Pseudomonas chlororaphis</name>
    <dbReference type="NCBI Taxonomy" id="587753"/>
    <lineage>
        <taxon>Bacteria</taxon>
        <taxon>Pseudomonadati</taxon>
        <taxon>Pseudomonadota</taxon>
        <taxon>Gammaproteobacteria</taxon>
        <taxon>Pseudomonadales</taxon>
        <taxon>Pseudomonadaceae</taxon>
        <taxon>Pseudomonas</taxon>
    </lineage>
</organism>
<evidence type="ECO:0000313" key="4">
    <source>
        <dbReference type="Proteomes" id="UP000030564"/>
    </source>
</evidence>
<name>A0A0A6FIX2_9PSED</name>
<dbReference type="EMBL" id="JSFK01000011">
    <property type="protein sequence ID" value="KHA72721.1"/>
    <property type="molecule type" value="Genomic_DNA"/>
</dbReference>
<feature type="domain" description="Dermonecrotic toxin N-terminal" evidence="2">
    <location>
        <begin position="806"/>
        <end position="1026"/>
    </location>
</feature>
<reference evidence="3 4" key="1">
    <citation type="submission" date="2014-10" db="EMBL/GenBank/DDBJ databases">
        <title>Draft genome sequence of Pseudomonas chlororaphis EA105.</title>
        <authorList>
            <person name="McCully L.M."/>
            <person name="Bitzer A.S."/>
            <person name="Spence C."/>
            <person name="Bais H."/>
            <person name="Silby M.W."/>
        </authorList>
    </citation>
    <scope>NUCLEOTIDE SEQUENCE [LARGE SCALE GENOMIC DNA]</scope>
    <source>
        <strain evidence="3 4">EA105</strain>
    </source>
</reference>
<dbReference type="Pfam" id="PF20178">
    <property type="entry name" value="ToxA_N"/>
    <property type="match status" value="1"/>
</dbReference>
<dbReference type="InterPro" id="IPR046673">
    <property type="entry name" value="ToxA_N"/>
</dbReference>
<dbReference type="Proteomes" id="UP000030564">
    <property type="component" value="Unassembled WGS sequence"/>
</dbReference>
<proteinExistence type="predicted"/>
<comment type="caution">
    <text evidence="3">The sequence shown here is derived from an EMBL/GenBank/DDBJ whole genome shotgun (WGS) entry which is preliminary data.</text>
</comment>
<feature type="region of interest" description="Disordered" evidence="1">
    <location>
        <begin position="1182"/>
        <end position="1215"/>
    </location>
</feature>
<sequence length="1617" mass="180316">MPESTPPLLFDETLNSPGLWEGLGKIHGLDTKDFDWLANAKLGTQKLRDQQFPAMVAQRIQLNAGKLRPITLTGSFILSETCEKKRAFLYTPYDGIKKYESLTVLKSLLETRLNNAEEEDEILAFLALSDRRQVVEQSGLTLTYETIADDIFDHQKNAILACQQINAEAVLSELKQLPSLLSLLETILDDLLQDHFPGIKQSRTRVNFYTDAPAADTNSATTSDRHWHASMSLSEAVLMFYRHQDWPTNQLHEFSSPAHISTAGDQAIWEDALKQASEKIQVLLFNEMEKYWETPAKAGAKRRTFFGQVLEEQVRADLMIKRETGIITASQFATLHHMIRATAMPSRRPTIENVRLWEYEPNYVELAGSLMISDANAYLYTPSNGLQVLKDYLDLKDTVLSKFRAPGHEDELYGLLSLEERKRLVGFNRPHVTGESISGEIFNVLFEAIITKQRQNIEYALQVYRRSDGAVDIHAMFDKALDIRAMVHERLLELDAGERWSTRPVLVGVQQPSEVLAHKADEIRRSLTGIDALLTGTFRSQPTTTPAAQRRFLESIKGNLAHSLFVGVTGEAEVRLLSGSLDAAEKAIVDTVFHADQPSRDNRRSLNGFRPDAWALTVEHPGSKSPLPLAHCVLLTERGGLDDVHSGRTIIWSPAQGLEVFPDISSARLVLKRRLKDPVGRLSLLENLTPQDLPFHKNYTLGALRLIDENVLHNRVQSGIEHFLARCAWIREGLKNESTLPAALNILKRTPIDTNLLRSIHLAKAINQQQSLPAWLGMARMEEQQLHLELLEQWRRSVVDDEDYLSGLTSLSDYVNTTLKALLDARFPGNSLDPQDIQIIPNLTLAGPPRALTEFALNHINIAQGTGFKVDSKTTKALPTGLDQNAVQQLLLSLAIPTTFANSVSEAFSDGHAGFKQRKQRYLRLLPWQLLQHAHELKLQQQLSDSAFDYLCQVLDLPDGKARATVKGAHAVVSPLSLIKTAGANAVQALGLYIIGPGSGHQGPLVLYAPYADQLFREFADEASVIGAVNTPGSFQDLVIRRLPEAQQQVFRGLLQSSAGENSEMKLSSIPISGNLLYRLFSDNLTLLPQLLNCQSQSNAQSDWEAAKHLFSQGIHLTSGLLPGKLSYLTFLWQAYKAFKDSAENLQEHHWSQALKSFIAGAVQMLSLGRLSMMESHSANAVTPVPATSPDSAPASTDVVDTTSNPPMPVAPAGSKLRITSPLRTALQCFENNAVALEDLKQETKTGTFEDPVSKLTYTAIEGKVVRVEQPGVAWRIVNDETPGPSLVQSGSQLVLAPDRHAVHYGKAISKLHKRYSVELERRAMINIEARGMNDIRHHYPRKARVIQQAVDLARFYAFNSLHNLAQLKANVPGTRLDGFLRVFFNVPQVDANLLSKLNKAIVPICKALVDPNDNLMNTERFVVGSNAYHSSIIAFVLTNDDKKMVHFTENFFYPQLDWYEPVLSEAFDIDGHSQAATLIHEFAHQYSKAEDIASLEARRPFHDLIATFTSYGRAIQDELIRFQSQALSLTTPREELFARWSKKHGSYVSLDKLEGAEDLGKEILTLTLSPDMDKARDAFLDQGSADIRINVILRNADSIARLICEMGRQLDPVPVL</sequence>
<protein>
    <recommendedName>
        <fullName evidence="2">Dermonecrotic toxin N-terminal domain-containing protein</fullName>
    </recommendedName>
</protein>
<accession>A0A0A6FIX2</accession>
<evidence type="ECO:0000259" key="2">
    <source>
        <dbReference type="Pfam" id="PF20178"/>
    </source>
</evidence>
<dbReference type="PATRIC" id="fig|587753.9.peg.905"/>
<dbReference type="OrthoDB" id="7032306at2"/>
<evidence type="ECO:0000256" key="1">
    <source>
        <dbReference type="SAM" id="MobiDB-lite"/>
    </source>
</evidence>